<dbReference type="AlphaFoldDB" id="D8PBP3"/>
<dbReference type="InterPro" id="IPR051203">
    <property type="entry name" value="Polysaccharide_Synthase-Rel"/>
</dbReference>
<sequence length="656" mass="71136">MPILFPTVFSAVQRRLLLFIGHLGLAALSNWVAFLLRFDGNIPAQEWDLLVAMLPLLLTIRAFTFYPFRLYDGIWRYTGLWDLRNLALSIAVSSLAFAGVVRFGLGTRAYPSSIFVIDALLLWCLLAGLRVVPRLIREAGWFRTDRKRVLIVGAGDAGAMIVREMRNNPSCGYRPIGFVDDNPAKVGHRIHGVRVLGNRDCLSRIIARQAPDVVLVAMPSAKPAAIRAVVKALEPFHLPIQTLPNLRDLLQCRVEVSQIRNLSIEDLLERVPVDLDPEPLRALVQGERVLVTGAGGSIGAELCRQVAGLAPASLVLLDRSENGLFAVANELAAAGKTFVAPVIGDVTEVGQMNRLFAEYRPTLVFHAAAHKHVPLMEGNPCEAVLNNVGGTRVVAEAAHRHEVDRFILISTDKAVNPVSVMGASKGVAELLVQRLARTSRTLFATVRFGNVLGSNGSVVPLFLEQIKAGGPVTITDPNMRRYFMLTTEAVHLVLQAARLARGGELFVLEMGEQISVLEMARNLIRLSGLVPDQDIPLTYLGCRPGEKLTEELVAGHETVESTAVQKVLCIRPDPARNFAQLSGLVARLEESAAEGNVSKVLALLCAILPTYCPAGTSLIQERGGETDALLPEDPAQSPAGIETVAGLAPTAPHRRK</sequence>
<proteinExistence type="inferred from homology"/>
<dbReference type="KEGG" id="nde:NIDE0887"/>
<feature type="domain" description="Ketoreductase" evidence="4">
    <location>
        <begin position="287"/>
        <end position="454"/>
    </location>
</feature>
<evidence type="ECO:0000256" key="3">
    <source>
        <dbReference type="SAM" id="Phobius"/>
    </source>
</evidence>
<dbReference type="Pfam" id="PF02719">
    <property type="entry name" value="Polysacc_synt_2"/>
    <property type="match status" value="1"/>
</dbReference>
<keyword evidence="6" id="KW-1185">Reference proteome</keyword>
<accession>D8PBP3</accession>
<evidence type="ECO:0000259" key="4">
    <source>
        <dbReference type="SMART" id="SM00822"/>
    </source>
</evidence>
<evidence type="ECO:0000256" key="2">
    <source>
        <dbReference type="SAM" id="MobiDB-lite"/>
    </source>
</evidence>
<dbReference type="PANTHER" id="PTHR43318">
    <property type="entry name" value="UDP-N-ACETYLGLUCOSAMINE 4,6-DEHYDRATASE"/>
    <property type="match status" value="1"/>
</dbReference>
<gene>
    <name evidence="5" type="primary">capD</name>
    <name evidence="5" type="ORF">NIDE0887</name>
</gene>
<dbReference type="Proteomes" id="UP000001660">
    <property type="component" value="Chromosome"/>
</dbReference>
<comment type="similarity">
    <text evidence="1">Belongs to the polysaccharide synthase family.</text>
</comment>
<organism evidence="5 6">
    <name type="scientific">Nitrospira defluvii</name>
    <dbReference type="NCBI Taxonomy" id="330214"/>
    <lineage>
        <taxon>Bacteria</taxon>
        <taxon>Pseudomonadati</taxon>
        <taxon>Nitrospirota</taxon>
        <taxon>Nitrospiria</taxon>
        <taxon>Nitrospirales</taxon>
        <taxon>Nitrospiraceae</taxon>
        <taxon>Nitrospira</taxon>
    </lineage>
</organism>
<dbReference type="Gene3D" id="3.40.50.720">
    <property type="entry name" value="NAD(P)-binding Rossmann-like Domain"/>
    <property type="match status" value="2"/>
</dbReference>
<dbReference type="InterPro" id="IPR003869">
    <property type="entry name" value="Polysac_CapD-like"/>
</dbReference>
<feature type="transmembrane region" description="Helical" evidence="3">
    <location>
        <begin position="112"/>
        <end position="132"/>
    </location>
</feature>
<evidence type="ECO:0000256" key="1">
    <source>
        <dbReference type="ARBA" id="ARBA00007430"/>
    </source>
</evidence>
<keyword evidence="3" id="KW-0812">Transmembrane</keyword>
<dbReference type="CDD" id="cd05237">
    <property type="entry name" value="UDP_invert_4-6DH_SDR_e"/>
    <property type="match status" value="1"/>
</dbReference>
<dbReference type="HOGENOM" id="CLU_013560_5_0_0"/>
<keyword evidence="3" id="KW-1133">Transmembrane helix</keyword>
<evidence type="ECO:0000313" key="6">
    <source>
        <dbReference type="Proteomes" id="UP000001660"/>
    </source>
</evidence>
<name>D8PBP3_9BACT</name>
<dbReference type="InterPro" id="IPR057326">
    <property type="entry name" value="KR_dom"/>
</dbReference>
<feature type="transmembrane region" description="Helical" evidence="3">
    <location>
        <begin position="86"/>
        <end position="105"/>
    </location>
</feature>
<reference evidence="5 6" key="1">
    <citation type="journal article" date="2010" name="Proc. Natl. Acad. Sci. U.S.A.">
        <title>A Nitrospira metagenome illuminates the physiology and evolution of globally important nitrite-oxidizing bacteria.</title>
        <authorList>
            <person name="Lucker S."/>
            <person name="Wagner M."/>
            <person name="Maixner F."/>
            <person name="Pelletier E."/>
            <person name="Koch H."/>
            <person name="Vacherie B."/>
            <person name="Rattei T."/>
            <person name="Sinninghe Damste J."/>
            <person name="Spieck E."/>
            <person name="Le Paslier D."/>
            <person name="Daims H."/>
        </authorList>
    </citation>
    <scope>NUCLEOTIDE SEQUENCE [LARGE SCALE GENOMIC DNA]</scope>
</reference>
<dbReference type="PANTHER" id="PTHR43318:SF1">
    <property type="entry name" value="POLYSACCHARIDE BIOSYNTHESIS PROTEIN EPSC-RELATED"/>
    <property type="match status" value="1"/>
</dbReference>
<feature type="transmembrane region" description="Helical" evidence="3">
    <location>
        <begin position="48"/>
        <end position="66"/>
    </location>
</feature>
<evidence type="ECO:0000313" key="5">
    <source>
        <dbReference type="EMBL" id="CBK40652.1"/>
    </source>
</evidence>
<dbReference type="eggNOG" id="COG1086">
    <property type="taxonomic scope" value="Bacteria"/>
</dbReference>
<dbReference type="STRING" id="330214.NIDE0887"/>
<feature type="transmembrane region" description="Helical" evidence="3">
    <location>
        <begin position="16"/>
        <end position="36"/>
    </location>
</feature>
<dbReference type="SMART" id="SM00822">
    <property type="entry name" value="PKS_KR"/>
    <property type="match status" value="1"/>
</dbReference>
<dbReference type="SUPFAM" id="SSF51735">
    <property type="entry name" value="NAD(P)-binding Rossmann-fold domains"/>
    <property type="match status" value="2"/>
</dbReference>
<feature type="region of interest" description="Disordered" evidence="2">
    <location>
        <begin position="631"/>
        <end position="656"/>
    </location>
</feature>
<dbReference type="Pfam" id="PF13727">
    <property type="entry name" value="CoA_binding_3"/>
    <property type="match status" value="1"/>
</dbReference>
<protein>
    <submittedName>
        <fullName evidence="5">Polysaccharide biosynthesis protein CapD</fullName>
    </submittedName>
</protein>
<dbReference type="EMBL" id="FP929003">
    <property type="protein sequence ID" value="CBK40652.1"/>
    <property type="molecule type" value="Genomic_DNA"/>
</dbReference>
<keyword evidence="3" id="KW-0472">Membrane</keyword>
<dbReference type="InterPro" id="IPR036291">
    <property type="entry name" value="NAD(P)-bd_dom_sf"/>
</dbReference>